<dbReference type="CDD" id="cd06339">
    <property type="entry name" value="PBP1_YraM_LppC_lipoprotein-like"/>
    <property type="match status" value="1"/>
</dbReference>
<evidence type="ECO:0000313" key="4">
    <source>
        <dbReference type="EMBL" id="MDC9622988.1"/>
    </source>
</evidence>
<dbReference type="PANTHER" id="PTHR38038:SF1">
    <property type="entry name" value="PENICILLIN-BINDING PROTEIN ACTIVATOR LPOA"/>
    <property type="match status" value="1"/>
</dbReference>
<gene>
    <name evidence="4" type="ORF">PSI22_15435</name>
</gene>
<protein>
    <submittedName>
        <fullName evidence="4">Penicillin-binding protein activator</fullName>
    </submittedName>
</protein>
<sequence length="616" mass="66728">MLPSIFVRFKTGLVCTALLSTMIIAGCTTPEQQGQPPSKPQDNISAEINRYQAIIYAAHNQPSLDVIRAYIALETHTADEAAHQKNIDDTWQALTHLSPQQLGELVINANEYTLQGWLDLLNAYHVNKQDLDKLRTAINDWRIRYPDNPAMRSLPTSLQQMLLKPKDNHATIGLFLPLSGQAKVFGEAIRQGFLDAQKGLPQPTLPVNATDTANTNSANTMAANIANAGSENSAVKATTSEPEAANTAEAALSSSPASATSISIAAVPVNDQSVKVYDTNSQPLSNLLAQAEQDGVTLVVGPLLKPNVEQLVQINTPLNILALNELDVSQSRPNICYFSLSPEDEAKNAALHLWHQQKRNPLVLVPRTELGNRVTKAFAEEWQKLGGNVALQQTFGTQDEMKQSINRGMGIRLSGTPIPVSASQPKTNESVISTSAPTSSAGGAVDAVYIAATTDELTLIKPMIDMAISSRKKPALYANSRSNKAGVGPDFRLEMEGMQFSDIPLLTGVNLPLMQQAASKFANDYSLMRLYAMGIDAWSLANQFTQLQQGTEFHMKGASGELSVTNNCTILRQLAWMQFNNGRITIENNAANNIDATVDNTVNKNTDSSNAVQLMP</sequence>
<evidence type="ECO:0000256" key="1">
    <source>
        <dbReference type="ARBA" id="ARBA00023136"/>
    </source>
</evidence>
<feature type="region of interest" description="Disordered" evidence="2">
    <location>
        <begin position="230"/>
        <end position="249"/>
    </location>
</feature>
<accession>A0ABT5M5K3</accession>
<keyword evidence="3" id="KW-0732">Signal</keyword>
<feature type="region of interest" description="Disordered" evidence="2">
    <location>
        <begin position="417"/>
        <end position="437"/>
    </location>
</feature>
<dbReference type="InterPro" id="IPR007443">
    <property type="entry name" value="LpoA"/>
</dbReference>
<organism evidence="4 5">
    <name type="scientific">Xenorhabdus aichiensis</name>
    <dbReference type="NCBI Taxonomy" id="3025874"/>
    <lineage>
        <taxon>Bacteria</taxon>
        <taxon>Pseudomonadati</taxon>
        <taxon>Pseudomonadota</taxon>
        <taxon>Gammaproteobacteria</taxon>
        <taxon>Enterobacterales</taxon>
        <taxon>Morganellaceae</taxon>
        <taxon>Xenorhabdus</taxon>
    </lineage>
</organism>
<evidence type="ECO:0000256" key="3">
    <source>
        <dbReference type="SAM" id="SignalP"/>
    </source>
</evidence>
<dbReference type="RefSeq" id="WP_273580515.1">
    <property type="nucleotide sequence ID" value="NZ_JAQRFO010000038.1"/>
</dbReference>
<evidence type="ECO:0000313" key="5">
    <source>
        <dbReference type="Proteomes" id="UP001214757"/>
    </source>
</evidence>
<feature type="chain" id="PRO_5045525839" evidence="3">
    <location>
        <begin position="26"/>
        <end position="616"/>
    </location>
</feature>
<evidence type="ECO:0000256" key="2">
    <source>
        <dbReference type="SAM" id="MobiDB-lite"/>
    </source>
</evidence>
<feature type="compositionally biased region" description="Polar residues" evidence="2">
    <location>
        <begin position="230"/>
        <end position="241"/>
    </location>
</feature>
<comment type="caution">
    <text evidence="4">The sequence shown here is derived from an EMBL/GenBank/DDBJ whole genome shotgun (WGS) entry which is preliminary data.</text>
</comment>
<dbReference type="PANTHER" id="PTHR38038">
    <property type="entry name" value="PENICILLIN-BINDING PROTEIN ACTIVATOR LPOA"/>
    <property type="match status" value="1"/>
</dbReference>
<dbReference type="InterPro" id="IPR028082">
    <property type="entry name" value="Peripla_BP_I"/>
</dbReference>
<reference evidence="4 5" key="1">
    <citation type="submission" date="2023-02" db="EMBL/GenBank/DDBJ databases">
        <title>Entomopathogenic bacteria.</title>
        <authorList>
            <person name="Machado R.A."/>
        </authorList>
    </citation>
    <scope>NUCLEOTIDE SEQUENCE [LARGE SCALE GENOMIC DNA]</scope>
    <source>
        <strain evidence="4 5">XENO-7</strain>
    </source>
</reference>
<dbReference type="EMBL" id="JAQRFO010000038">
    <property type="protein sequence ID" value="MDC9622988.1"/>
    <property type="molecule type" value="Genomic_DNA"/>
</dbReference>
<feature type="compositionally biased region" description="Polar residues" evidence="2">
    <location>
        <begin position="421"/>
        <end position="432"/>
    </location>
</feature>
<dbReference type="SUPFAM" id="SSF53822">
    <property type="entry name" value="Periplasmic binding protein-like I"/>
    <property type="match status" value="1"/>
</dbReference>
<keyword evidence="5" id="KW-1185">Reference proteome</keyword>
<feature type="signal peptide" evidence="3">
    <location>
        <begin position="1"/>
        <end position="25"/>
    </location>
</feature>
<proteinExistence type="predicted"/>
<dbReference type="Pfam" id="PF04348">
    <property type="entry name" value="LppC"/>
    <property type="match status" value="2"/>
</dbReference>
<dbReference type="Gene3D" id="3.40.50.2300">
    <property type="match status" value="2"/>
</dbReference>
<keyword evidence="1" id="KW-0472">Membrane</keyword>
<dbReference type="Gene3D" id="1.25.40.650">
    <property type="match status" value="1"/>
</dbReference>
<dbReference type="Proteomes" id="UP001214757">
    <property type="component" value="Unassembled WGS sequence"/>
</dbReference>
<name>A0ABT5M5K3_9GAMM</name>